<dbReference type="NCBIfam" id="NF003610">
    <property type="entry name" value="PRK05257.3-1"/>
    <property type="match status" value="1"/>
</dbReference>
<dbReference type="EMBL" id="BMJD01000010">
    <property type="protein sequence ID" value="GGB40013.1"/>
    <property type="molecule type" value="Genomic_DNA"/>
</dbReference>
<dbReference type="HAMAP" id="MF_00212">
    <property type="entry name" value="MQO"/>
    <property type="match status" value="1"/>
</dbReference>
<dbReference type="GO" id="GO:0006099">
    <property type="term" value="P:tricarboxylic acid cycle"/>
    <property type="evidence" value="ECO:0007669"/>
    <property type="project" value="UniProtKB-UniRule"/>
</dbReference>
<evidence type="ECO:0000256" key="7">
    <source>
        <dbReference type="ARBA" id="ARBA00023002"/>
    </source>
</evidence>
<dbReference type="Proteomes" id="UP000621492">
    <property type="component" value="Unassembled WGS sequence"/>
</dbReference>
<dbReference type="NCBIfam" id="NF003606">
    <property type="entry name" value="PRK05257.2-1"/>
    <property type="match status" value="1"/>
</dbReference>
<dbReference type="NCBIfam" id="NF003608">
    <property type="entry name" value="PRK05257.2-4"/>
    <property type="match status" value="1"/>
</dbReference>
<dbReference type="NCBIfam" id="NF003609">
    <property type="entry name" value="PRK05257.2-5"/>
    <property type="match status" value="1"/>
</dbReference>
<organism evidence="9 10">
    <name type="scientific">Lentibacillus populi</name>
    <dbReference type="NCBI Taxonomy" id="1827502"/>
    <lineage>
        <taxon>Bacteria</taxon>
        <taxon>Bacillati</taxon>
        <taxon>Bacillota</taxon>
        <taxon>Bacilli</taxon>
        <taxon>Bacillales</taxon>
        <taxon>Bacillaceae</taxon>
        <taxon>Lentibacillus</taxon>
    </lineage>
</organism>
<dbReference type="NCBIfam" id="NF003603">
    <property type="entry name" value="PRK05257.1-1"/>
    <property type="match status" value="1"/>
</dbReference>
<comment type="similarity">
    <text evidence="8">Belongs to the MQO family.</text>
</comment>
<accession>A0A9W5X524</accession>
<keyword evidence="5 8" id="KW-0285">Flavoprotein</keyword>
<comment type="catalytic activity">
    <reaction evidence="1 8">
        <text>(S)-malate + a quinone = a quinol + oxaloacetate</text>
        <dbReference type="Rhea" id="RHEA:46012"/>
        <dbReference type="ChEBI" id="CHEBI:15589"/>
        <dbReference type="ChEBI" id="CHEBI:16452"/>
        <dbReference type="ChEBI" id="CHEBI:24646"/>
        <dbReference type="ChEBI" id="CHEBI:132124"/>
        <dbReference type="EC" id="1.1.5.4"/>
    </reaction>
</comment>
<dbReference type="PANTHER" id="PTHR43104:SF2">
    <property type="entry name" value="L-2-HYDROXYGLUTARATE DEHYDROGENASE, MITOCHONDRIAL"/>
    <property type="match status" value="1"/>
</dbReference>
<evidence type="ECO:0000256" key="4">
    <source>
        <dbReference type="ARBA" id="ARBA00022532"/>
    </source>
</evidence>
<dbReference type="SUPFAM" id="SSF51905">
    <property type="entry name" value="FAD/NAD(P)-binding domain"/>
    <property type="match status" value="1"/>
</dbReference>
<gene>
    <name evidence="8 9" type="primary">mqo</name>
    <name evidence="9" type="ORF">GCM10011409_16930</name>
</gene>
<reference evidence="9" key="1">
    <citation type="journal article" date="2014" name="Int. J. Syst. Evol. Microbiol.">
        <title>Complete genome sequence of Corynebacterium casei LMG S-19264T (=DSM 44701T), isolated from a smear-ripened cheese.</title>
        <authorList>
            <consortium name="US DOE Joint Genome Institute (JGI-PGF)"/>
            <person name="Walter F."/>
            <person name="Albersmeier A."/>
            <person name="Kalinowski J."/>
            <person name="Ruckert C."/>
        </authorList>
    </citation>
    <scope>NUCLEOTIDE SEQUENCE</scope>
    <source>
        <strain evidence="9">CGMCC 1.15454</strain>
    </source>
</reference>
<dbReference type="NCBIfam" id="NF009875">
    <property type="entry name" value="PRK13339.1"/>
    <property type="match status" value="1"/>
</dbReference>
<evidence type="ECO:0000256" key="8">
    <source>
        <dbReference type="HAMAP-Rule" id="MF_00212"/>
    </source>
</evidence>
<dbReference type="NCBIfam" id="NF003611">
    <property type="entry name" value="PRK05257.3-2"/>
    <property type="match status" value="1"/>
</dbReference>
<proteinExistence type="inferred from homology"/>
<keyword evidence="7 8" id="KW-0560">Oxidoreductase</keyword>
<reference evidence="9" key="2">
    <citation type="submission" date="2020-09" db="EMBL/GenBank/DDBJ databases">
        <authorList>
            <person name="Sun Q."/>
            <person name="Zhou Y."/>
        </authorList>
    </citation>
    <scope>NUCLEOTIDE SEQUENCE</scope>
    <source>
        <strain evidence="9">CGMCC 1.15454</strain>
    </source>
</reference>
<evidence type="ECO:0000256" key="2">
    <source>
        <dbReference type="ARBA" id="ARBA00001974"/>
    </source>
</evidence>
<keyword evidence="4 8" id="KW-0816">Tricarboxylic acid cycle</keyword>
<comment type="pathway">
    <text evidence="3 8">Carbohydrate metabolism; tricarboxylic acid cycle; oxaloacetate from (S)-malate (quinone route): step 1/1.</text>
</comment>
<evidence type="ECO:0000256" key="1">
    <source>
        <dbReference type="ARBA" id="ARBA00001139"/>
    </source>
</evidence>
<dbReference type="NCBIfam" id="NF003604">
    <property type="entry name" value="PRK05257.1-3"/>
    <property type="match status" value="1"/>
</dbReference>
<comment type="cofactor">
    <cofactor evidence="2 8">
        <name>FAD</name>
        <dbReference type="ChEBI" id="CHEBI:57692"/>
    </cofactor>
</comment>
<dbReference type="Gene3D" id="3.30.9.10">
    <property type="entry name" value="D-Amino Acid Oxidase, subunit A, domain 2"/>
    <property type="match status" value="1"/>
</dbReference>
<evidence type="ECO:0000256" key="6">
    <source>
        <dbReference type="ARBA" id="ARBA00022827"/>
    </source>
</evidence>
<evidence type="ECO:0000313" key="10">
    <source>
        <dbReference type="Proteomes" id="UP000621492"/>
    </source>
</evidence>
<dbReference type="Gene3D" id="3.50.50.60">
    <property type="entry name" value="FAD/NAD(P)-binding domain"/>
    <property type="match status" value="1"/>
</dbReference>
<dbReference type="Pfam" id="PF06039">
    <property type="entry name" value="Mqo"/>
    <property type="match status" value="1"/>
</dbReference>
<evidence type="ECO:0000256" key="3">
    <source>
        <dbReference type="ARBA" id="ARBA00005012"/>
    </source>
</evidence>
<protein>
    <recommendedName>
        <fullName evidence="8">Probable malate:quinone oxidoreductase</fullName>
        <ecNumber evidence="8">1.1.5.4</ecNumber>
    </recommendedName>
    <alternativeName>
        <fullName evidence="8">MQO</fullName>
    </alternativeName>
    <alternativeName>
        <fullName evidence="8">Malate dehydrogenase [quinone]</fullName>
    </alternativeName>
</protein>
<name>A0A9W5X524_9BACI</name>
<comment type="caution">
    <text evidence="9">The sequence shown here is derived from an EMBL/GenBank/DDBJ whole genome shotgun (WGS) entry which is preliminary data.</text>
</comment>
<dbReference type="InterPro" id="IPR036188">
    <property type="entry name" value="FAD/NAD-bd_sf"/>
</dbReference>
<dbReference type="PANTHER" id="PTHR43104">
    <property type="entry name" value="L-2-HYDROXYGLUTARATE DEHYDROGENASE, MITOCHONDRIAL"/>
    <property type="match status" value="1"/>
</dbReference>
<sequence>MSNKHTTTDVILIGAGIMSATLGSLLKELAPDWRITVFEKLEKPGEESSNEWNNAGTGHSALCELNYTPEKPDGSIDISKALKINEQFQLSKQFWSYFVNSNLISNPQDFIKPLPHISLVHGEDNVMFLKKRFDALANHPLFQGMEFSCDPEKLKEWIPLIMDGRTSKGSIAATKIDSGTDVNFGTLTRKLLDYLKGQNVNIKYNHTVDDIKRTDDGSWEVKVRNFDRGTLEYHTANYVFIGAGGGALPLLQKTGIPESKHIGGFPVSGLFLVCNNPEVVKQHHAKVYGKAAVGAPPMSVPHLDTRYIDNKKTLLFGPFAGFSPKFLKTGSNMDLFGSVKPNNVFTMLAAGAKNIPLTKYLVQQLMLSKEQRMEELREFIPDAKSEDWDTVTAGQRVQVIKDTDDGGKGTLQFGTELVSAADGSVAALLGASPGASTAVHVVLDMFKRCFPQHLKEWEPKIKEIIPSYGLSLVENPELIQEIHALTARALGLSEEEAVLS</sequence>
<dbReference type="RefSeq" id="WP_188724953.1">
    <property type="nucleotide sequence ID" value="NZ_BMJD01000010.1"/>
</dbReference>
<keyword evidence="6 8" id="KW-0274">FAD</keyword>
<dbReference type="NCBIfam" id="TIGR01320">
    <property type="entry name" value="mal_quin_oxido"/>
    <property type="match status" value="1"/>
</dbReference>
<keyword evidence="10" id="KW-1185">Reference proteome</keyword>
<dbReference type="AlphaFoldDB" id="A0A9W5X524"/>
<dbReference type="NCBIfam" id="NF003605">
    <property type="entry name" value="PRK05257.1-4"/>
    <property type="match status" value="1"/>
</dbReference>
<dbReference type="GO" id="GO:0008924">
    <property type="term" value="F:L-malate dehydrogenase (quinone) activity"/>
    <property type="evidence" value="ECO:0007669"/>
    <property type="project" value="UniProtKB-UniRule"/>
</dbReference>
<dbReference type="InterPro" id="IPR006231">
    <property type="entry name" value="MQO"/>
</dbReference>
<evidence type="ECO:0000256" key="5">
    <source>
        <dbReference type="ARBA" id="ARBA00022630"/>
    </source>
</evidence>
<dbReference type="GO" id="GO:0047545">
    <property type="term" value="F:(S)-2-hydroxyglutarate dehydrogenase activity"/>
    <property type="evidence" value="ECO:0007669"/>
    <property type="project" value="TreeGrafter"/>
</dbReference>
<evidence type="ECO:0000313" key="9">
    <source>
        <dbReference type="EMBL" id="GGB40013.1"/>
    </source>
</evidence>
<dbReference type="EC" id="1.1.5.4" evidence="8"/>